<reference evidence="1" key="1">
    <citation type="journal article" date="2021" name="Nat. Commun.">
        <title>Genetic determinants of endophytism in the Arabidopsis root mycobiome.</title>
        <authorList>
            <person name="Mesny F."/>
            <person name="Miyauchi S."/>
            <person name="Thiergart T."/>
            <person name="Pickel B."/>
            <person name="Atanasova L."/>
            <person name="Karlsson M."/>
            <person name="Huettel B."/>
            <person name="Barry K.W."/>
            <person name="Haridas S."/>
            <person name="Chen C."/>
            <person name="Bauer D."/>
            <person name="Andreopoulos W."/>
            <person name="Pangilinan J."/>
            <person name="LaButti K."/>
            <person name="Riley R."/>
            <person name="Lipzen A."/>
            <person name="Clum A."/>
            <person name="Drula E."/>
            <person name="Henrissat B."/>
            <person name="Kohler A."/>
            <person name="Grigoriev I.V."/>
            <person name="Martin F.M."/>
            <person name="Hacquard S."/>
        </authorList>
    </citation>
    <scope>NUCLEOTIDE SEQUENCE</scope>
    <source>
        <strain evidence="1">MPI-CAGE-AT-0016</strain>
    </source>
</reference>
<comment type="caution">
    <text evidence="1">The sequence shown here is derived from an EMBL/GenBank/DDBJ whole genome shotgun (WGS) entry which is preliminary data.</text>
</comment>
<protein>
    <submittedName>
        <fullName evidence="1">Uncharacterized protein</fullName>
    </submittedName>
</protein>
<dbReference type="AlphaFoldDB" id="A0A8K0TDQ8"/>
<organism evidence="1 2">
    <name type="scientific">Plectosphaerella cucumerina</name>
    <dbReference type="NCBI Taxonomy" id="40658"/>
    <lineage>
        <taxon>Eukaryota</taxon>
        <taxon>Fungi</taxon>
        <taxon>Dikarya</taxon>
        <taxon>Ascomycota</taxon>
        <taxon>Pezizomycotina</taxon>
        <taxon>Sordariomycetes</taxon>
        <taxon>Hypocreomycetidae</taxon>
        <taxon>Glomerellales</taxon>
        <taxon>Plectosphaerellaceae</taxon>
        <taxon>Plectosphaerella</taxon>
    </lineage>
</organism>
<gene>
    <name evidence="1" type="ORF">B0T11DRAFT_356689</name>
</gene>
<dbReference type="Proteomes" id="UP000813385">
    <property type="component" value="Unassembled WGS sequence"/>
</dbReference>
<evidence type="ECO:0000313" key="2">
    <source>
        <dbReference type="Proteomes" id="UP000813385"/>
    </source>
</evidence>
<sequence length="509" mass="57818">MASFLSASAPPEIISCIMQQCDSLEDLTAMISTCRHFHSSRKLFSPTILGAIGRTLIPGFDLALMAARATAMVREAEERASLPPAIDPSTITIVARGPSPAEFKMIGDLDHFAQCIQVKYTDAREGPYHIVDAEFSTENLWMLSDRKPAPSLFPPPRVEPRRRRIWSLFSRPPPRYAPDHTAERREGEASFRTTVYLSILIGALLARIYQRPFISSQGGRSIRSRFDLQRNLSEMNSKRFAVFDFVDAARKHDAVFGDVGRWLVKYLQADVRSHCTPEKLALGLHGLQGQHWPSRPFNYFQGPKGECEGVLCALMKSLHVSEFIQQCIENELTMYNFSQGRRDRPPTGDKVHVNYLRPRRSVRVVLFGVFTGERIDMPRKPAGSAKLLAHSAVDEFWDDPCTFPDCIDIASNLADNFKLNFLPNHYRDDPVPPPPLQFYAYLLREHFDMQFGDTWNGRIFGDSIEGVVKSIGLETLQKYMKPKVEARFLPMITVPRRYERPPGSFFGYP</sequence>
<dbReference type="EMBL" id="JAGPXD010000005">
    <property type="protein sequence ID" value="KAH7353519.1"/>
    <property type="molecule type" value="Genomic_DNA"/>
</dbReference>
<name>A0A8K0TDQ8_9PEZI</name>
<keyword evidence="2" id="KW-1185">Reference proteome</keyword>
<dbReference type="OrthoDB" id="5280464at2759"/>
<proteinExistence type="predicted"/>
<accession>A0A8K0TDQ8</accession>
<evidence type="ECO:0000313" key="1">
    <source>
        <dbReference type="EMBL" id="KAH7353519.1"/>
    </source>
</evidence>